<name>A0A3S9WG26_9MICO</name>
<dbReference type="PANTHER" id="PTHR22916">
    <property type="entry name" value="GLYCOSYLTRANSFERASE"/>
    <property type="match status" value="1"/>
</dbReference>
<feature type="domain" description="Glycosyltransferase 2-like" evidence="1">
    <location>
        <begin position="12"/>
        <end position="131"/>
    </location>
</feature>
<evidence type="ECO:0000259" key="1">
    <source>
        <dbReference type="Pfam" id="PF00535"/>
    </source>
</evidence>
<gene>
    <name evidence="3" type="primary">epsJ_1</name>
    <name evidence="3" type="ORF">CVS54_00314</name>
</gene>
<reference evidence="3 4" key="1">
    <citation type="submission" date="2018-08" db="EMBL/GenBank/DDBJ databases">
        <title>Microbacterium oxydans strain HG3.</title>
        <authorList>
            <person name="ORTET P."/>
        </authorList>
    </citation>
    <scope>NUCLEOTIDE SEQUENCE [LARGE SCALE GENOMIC DNA]</scope>
    <source>
        <strain evidence="3 4">HG3</strain>
    </source>
</reference>
<dbReference type="InterPro" id="IPR054028">
    <property type="entry name" value="TarS/TarP_linker"/>
</dbReference>
<dbReference type="RefSeq" id="WP_127011594.1">
    <property type="nucleotide sequence ID" value="NZ_CP031422.1"/>
</dbReference>
<organism evidence="3 4">
    <name type="scientific">Microbacterium oxydans</name>
    <dbReference type="NCBI Taxonomy" id="82380"/>
    <lineage>
        <taxon>Bacteria</taxon>
        <taxon>Bacillati</taxon>
        <taxon>Actinomycetota</taxon>
        <taxon>Actinomycetes</taxon>
        <taxon>Micrococcales</taxon>
        <taxon>Microbacteriaceae</taxon>
        <taxon>Microbacterium</taxon>
    </lineage>
</organism>
<evidence type="ECO:0000259" key="2">
    <source>
        <dbReference type="Pfam" id="PF22181"/>
    </source>
</evidence>
<dbReference type="AlphaFoldDB" id="A0A3S9WG26"/>
<evidence type="ECO:0000313" key="4">
    <source>
        <dbReference type="Proteomes" id="UP000274841"/>
    </source>
</evidence>
<dbReference type="EMBL" id="CP031422">
    <property type="protein sequence ID" value="AZS39014.1"/>
    <property type="molecule type" value="Genomic_DNA"/>
</dbReference>
<dbReference type="CDD" id="cd00761">
    <property type="entry name" value="Glyco_tranf_GTA_type"/>
    <property type="match status" value="1"/>
</dbReference>
<dbReference type="Proteomes" id="UP000274841">
    <property type="component" value="Chromosome"/>
</dbReference>
<dbReference type="GO" id="GO:0016758">
    <property type="term" value="F:hexosyltransferase activity"/>
    <property type="evidence" value="ECO:0007669"/>
    <property type="project" value="UniProtKB-ARBA"/>
</dbReference>
<dbReference type="KEGG" id="moy:CVS54_00314"/>
<dbReference type="Gene3D" id="3.90.550.10">
    <property type="entry name" value="Spore Coat Polysaccharide Biosynthesis Protein SpsA, Chain A"/>
    <property type="match status" value="1"/>
</dbReference>
<keyword evidence="3" id="KW-0328">Glycosyltransferase</keyword>
<proteinExistence type="predicted"/>
<evidence type="ECO:0000313" key="3">
    <source>
        <dbReference type="EMBL" id="AZS39014.1"/>
    </source>
</evidence>
<dbReference type="EC" id="2.4.-.-" evidence="3"/>
<dbReference type="SUPFAM" id="SSF53448">
    <property type="entry name" value="Nucleotide-diphospho-sugar transferases"/>
    <property type="match status" value="1"/>
</dbReference>
<dbReference type="InterPro" id="IPR029044">
    <property type="entry name" value="Nucleotide-diphossugar_trans"/>
</dbReference>
<keyword evidence="3" id="KW-0808">Transferase</keyword>
<accession>A0A3S9WG26</accession>
<dbReference type="InterPro" id="IPR001173">
    <property type="entry name" value="Glyco_trans_2-like"/>
</dbReference>
<sequence length="536" mass="59489">MSSSDAGTIRVSVIVPVWRPGPSFDDLIASLDRQSLGTASFEVLLCDDGSGEPTSARLADIARDRPHVRVLSLAHSGWPGMPRNHGVDAARGTYVQFVDQDDYLFDRALEKLCDYADLHSSDVIIGKEVGIGRRLPSRIFSHDIPDAVLGTDPLLEMLTPHKMFRTSFLRANGIRFPEGKVRLEDHLFVMQAYFAASRISVLASEPCYAWVKEPGSASSSRIDPESYFPHLETVLDLVEAHTEPGKLRDRLLRHWFRGKILKRLSGRQMARYPDDYRERLLDVVTPLTQEHFGPGVDAGLGFPHRIRAALLRAGRRDDLLELARFESEITCRAVVTEVHWSRGGGLHFTIRVTLTRSGQDAFVFESAVEESTDAESGSARPKKVTRLISLPASTTEGLPENLVVANRELRNDRVDLFLRDRDTGAERRLGGRLPRKLDSARVAIDPVKVFGPDDDSRGGALTVKVRHAGWTFETPLEASPAVLARAGRSPLLAGRTCTLVATDQGTVQLHREWPGGRLKDLAGRAVRRVRALTRKN</sequence>
<dbReference type="PANTHER" id="PTHR22916:SF3">
    <property type="entry name" value="UDP-GLCNAC:BETAGAL BETA-1,3-N-ACETYLGLUCOSAMINYLTRANSFERASE-LIKE PROTEIN 1"/>
    <property type="match status" value="1"/>
</dbReference>
<dbReference type="Pfam" id="PF00535">
    <property type="entry name" value="Glycos_transf_2"/>
    <property type="match status" value="1"/>
</dbReference>
<protein>
    <submittedName>
        <fullName evidence="3">Putative glycosyltransferase EpsJ</fullName>
        <ecNumber evidence="3">2.4.-.-</ecNumber>
    </submittedName>
</protein>
<feature type="domain" description="TarS/TarP linker" evidence="2">
    <location>
        <begin position="224"/>
        <end position="323"/>
    </location>
</feature>
<dbReference type="Pfam" id="PF22181">
    <property type="entry name" value="TarS_linker"/>
    <property type="match status" value="1"/>
</dbReference>